<keyword evidence="2" id="KW-0808">Transferase</keyword>
<evidence type="ECO:0000313" key="3">
    <source>
        <dbReference type="Proteomes" id="UP000263377"/>
    </source>
</evidence>
<reference evidence="2 3" key="1">
    <citation type="submission" date="2018-08" db="EMBL/GenBank/DDBJ databases">
        <title>Diversity &amp; Physiological Properties of Lignin-Decomposing Actinobacteria from Soil.</title>
        <authorList>
            <person name="Roh S.G."/>
            <person name="Kim S.B."/>
        </authorList>
    </citation>
    <scope>NUCLEOTIDE SEQUENCE [LARGE SCALE GENOMIC DNA]</scope>
    <source>
        <strain evidence="2 3">MMS17-GH009</strain>
    </source>
</reference>
<gene>
    <name evidence="2" type="ORF">DR950_14785</name>
</gene>
<accession>A0A372ZSI7</accession>
<dbReference type="InterPro" id="IPR016181">
    <property type="entry name" value="Acyl_CoA_acyltransferase"/>
</dbReference>
<dbReference type="SUPFAM" id="SSF55729">
    <property type="entry name" value="Acyl-CoA N-acyltransferases (Nat)"/>
    <property type="match status" value="1"/>
</dbReference>
<dbReference type="PANTHER" id="PTHR43792">
    <property type="entry name" value="GNAT FAMILY, PUTATIVE (AFU_ORTHOLOGUE AFUA_3G00765)-RELATED-RELATED"/>
    <property type="match status" value="1"/>
</dbReference>
<dbReference type="EMBL" id="QVIG01000001">
    <property type="protein sequence ID" value="RGD58876.1"/>
    <property type="molecule type" value="Genomic_DNA"/>
</dbReference>
<comment type="caution">
    <text evidence="2">The sequence shown here is derived from an EMBL/GenBank/DDBJ whole genome shotgun (WGS) entry which is preliminary data.</text>
</comment>
<dbReference type="Pfam" id="PF13302">
    <property type="entry name" value="Acetyltransf_3"/>
    <property type="match status" value="1"/>
</dbReference>
<dbReference type="RefSeq" id="WP_117487282.1">
    <property type="nucleotide sequence ID" value="NZ_QVIG01000001.1"/>
</dbReference>
<name>A0A372ZSI7_9ACTN</name>
<dbReference type="GO" id="GO:0016747">
    <property type="term" value="F:acyltransferase activity, transferring groups other than amino-acyl groups"/>
    <property type="evidence" value="ECO:0007669"/>
    <property type="project" value="InterPro"/>
</dbReference>
<dbReference type="InterPro" id="IPR051531">
    <property type="entry name" value="N-acetyltransferase"/>
</dbReference>
<dbReference type="Proteomes" id="UP000263377">
    <property type="component" value="Unassembled WGS sequence"/>
</dbReference>
<organism evidence="2 3">
    <name type="scientific">Kitasatospora xanthocidica</name>
    <dbReference type="NCBI Taxonomy" id="83382"/>
    <lineage>
        <taxon>Bacteria</taxon>
        <taxon>Bacillati</taxon>
        <taxon>Actinomycetota</taxon>
        <taxon>Actinomycetes</taxon>
        <taxon>Kitasatosporales</taxon>
        <taxon>Streptomycetaceae</taxon>
        <taxon>Kitasatospora</taxon>
    </lineage>
</organism>
<evidence type="ECO:0000313" key="2">
    <source>
        <dbReference type="EMBL" id="RGD58876.1"/>
    </source>
</evidence>
<keyword evidence="3" id="KW-1185">Reference proteome</keyword>
<dbReference type="Gene3D" id="3.40.630.30">
    <property type="match status" value="1"/>
</dbReference>
<dbReference type="PROSITE" id="PS51186">
    <property type="entry name" value="GNAT"/>
    <property type="match status" value="1"/>
</dbReference>
<dbReference type="InterPro" id="IPR000182">
    <property type="entry name" value="GNAT_dom"/>
</dbReference>
<protein>
    <submittedName>
        <fullName evidence="2">N-acetyltransferase</fullName>
    </submittedName>
</protein>
<dbReference type="PANTHER" id="PTHR43792:SF1">
    <property type="entry name" value="N-ACETYLTRANSFERASE DOMAIN-CONTAINING PROTEIN"/>
    <property type="match status" value="1"/>
</dbReference>
<evidence type="ECO:0000259" key="1">
    <source>
        <dbReference type="PROSITE" id="PS51186"/>
    </source>
</evidence>
<proteinExistence type="predicted"/>
<dbReference type="AlphaFoldDB" id="A0A372ZSI7"/>
<sequence length="183" mass="20121">MSTTTTTDRTDPTARTVVAVSERLVLTRPREGDVGAVFAIHGDPETNRYNPHGPQRELVQAREMLDGFVADWVRDGVGYCAVATREDPGTVIGFAGLYLHTLDGERVFNLYYRFRPSAWGLGYAAEAARAAMAEALPRHPGVPVVALIHADNLPSRRLAERLGLVADPDGRTDEEDRVIHRMA</sequence>
<feature type="domain" description="N-acetyltransferase" evidence="1">
    <location>
        <begin position="24"/>
        <end position="183"/>
    </location>
</feature>